<keyword evidence="2" id="KW-1185">Reference proteome</keyword>
<protein>
    <submittedName>
        <fullName evidence="1">Protein lethal(2) giant larvaelike</fullName>
    </submittedName>
</protein>
<proteinExistence type="predicted"/>
<evidence type="ECO:0000313" key="1">
    <source>
        <dbReference type="EMBL" id="QQP53071.1"/>
    </source>
</evidence>
<evidence type="ECO:0000313" key="2">
    <source>
        <dbReference type="Proteomes" id="UP000595437"/>
    </source>
</evidence>
<accession>A0A7T8KBY3</accession>
<organism evidence="1 2">
    <name type="scientific">Caligus rogercresseyi</name>
    <name type="common">Sea louse</name>
    <dbReference type="NCBI Taxonomy" id="217165"/>
    <lineage>
        <taxon>Eukaryota</taxon>
        <taxon>Metazoa</taxon>
        <taxon>Ecdysozoa</taxon>
        <taxon>Arthropoda</taxon>
        <taxon>Crustacea</taxon>
        <taxon>Multicrustacea</taxon>
        <taxon>Hexanauplia</taxon>
        <taxon>Copepoda</taxon>
        <taxon>Siphonostomatoida</taxon>
        <taxon>Caligidae</taxon>
        <taxon>Caligus</taxon>
    </lineage>
</organism>
<name>A0A7T8KBY3_CALRO</name>
<reference evidence="2" key="1">
    <citation type="submission" date="2021-01" db="EMBL/GenBank/DDBJ databases">
        <title>Caligus Genome Assembly.</title>
        <authorList>
            <person name="Gallardo-Escarate C."/>
        </authorList>
    </citation>
    <scope>NUCLEOTIDE SEQUENCE [LARGE SCALE GENOMIC DNA]</scope>
</reference>
<dbReference type="Proteomes" id="UP000595437">
    <property type="component" value="Chromosome 3"/>
</dbReference>
<gene>
    <name evidence="1" type="ORF">FKW44_005412</name>
</gene>
<dbReference type="AlphaFoldDB" id="A0A7T8KBY3"/>
<dbReference type="EMBL" id="CP045892">
    <property type="protein sequence ID" value="QQP53071.1"/>
    <property type="molecule type" value="Genomic_DNA"/>
</dbReference>
<sequence length="49" mass="5497">MAWHGGGYLQIPSNRFSCTNFLLVCLSLRSALPKTSEGLPKRLLERFTS</sequence>